<reference evidence="4 5" key="1">
    <citation type="journal article" date="2022" name="Cell">
        <title>Repeat-based holocentromeres influence genome architecture and karyotype evolution.</title>
        <authorList>
            <person name="Hofstatter P.G."/>
            <person name="Thangavel G."/>
            <person name="Lux T."/>
            <person name="Neumann P."/>
            <person name="Vondrak T."/>
            <person name="Novak P."/>
            <person name="Zhang M."/>
            <person name="Costa L."/>
            <person name="Castellani M."/>
            <person name="Scott A."/>
            <person name="Toegelov H."/>
            <person name="Fuchs J."/>
            <person name="Mata-Sucre Y."/>
            <person name="Dias Y."/>
            <person name="Vanzela A.L.L."/>
            <person name="Huettel B."/>
            <person name="Almeida C.C.S."/>
            <person name="Simkova H."/>
            <person name="Souza G."/>
            <person name="Pedrosa-Harand A."/>
            <person name="Macas J."/>
            <person name="Mayer K.F.X."/>
            <person name="Houben A."/>
            <person name="Marques A."/>
        </authorList>
    </citation>
    <scope>NUCLEOTIDE SEQUENCE [LARGE SCALE GENOMIC DNA]</scope>
    <source>
        <strain evidence="4">RhyTen1mFocal</strain>
    </source>
</reference>
<dbReference type="GO" id="GO:0003676">
    <property type="term" value="F:nucleic acid binding"/>
    <property type="evidence" value="ECO:0007669"/>
    <property type="project" value="InterPro"/>
</dbReference>
<feature type="region of interest" description="Disordered" evidence="2">
    <location>
        <begin position="246"/>
        <end position="280"/>
    </location>
</feature>
<dbReference type="InterPro" id="IPR001878">
    <property type="entry name" value="Znf_CCHC"/>
</dbReference>
<dbReference type="Pfam" id="PF03732">
    <property type="entry name" value="Retrotrans_gag"/>
    <property type="match status" value="1"/>
</dbReference>
<dbReference type="EMBL" id="JAMRDG010000001">
    <property type="protein sequence ID" value="KAJ3697986.1"/>
    <property type="molecule type" value="Genomic_DNA"/>
</dbReference>
<feature type="region of interest" description="Disordered" evidence="2">
    <location>
        <begin position="1"/>
        <end position="20"/>
    </location>
</feature>
<dbReference type="SUPFAM" id="SSF57756">
    <property type="entry name" value="Retrovirus zinc finger-like domains"/>
    <property type="match status" value="1"/>
</dbReference>
<dbReference type="AlphaFoldDB" id="A0AAD5ZHQ0"/>
<dbReference type="Pfam" id="PF00098">
    <property type="entry name" value="zf-CCHC"/>
    <property type="match status" value="1"/>
</dbReference>
<feature type="region of interest" description="Disordered" evidence="2">
    <location>
        <begin position="327"/>
        <end position="355"/>
    </location>
</feature>
<dbReference type="PANTHER" id="PTHR34482:SF49">
    <property type="entry name" value="RETROTRANSPOSON GAG DOMAIN-CONTAINING PROTEIN"/>
    <property type="match status" value="1"/>
</dbReference>
<dbReference type="GO" id="GO:0008270">
    <property type="term" value="F:zinc ion binding"/>
    <property type="evidence" value="ECO:0007669"/>
    <property type="project" value="UniProtKB-KW"/>
</dbReference>
<dbReference type="PANTHER" id="PTHR34482">
    <property type="entry name" value="DNA DAMAGE-INDUCIBLE PROTEIN 1-LIKE"/>
    <property type="match status" value="1"/>
</dbReference>
<feature type="compositionally biased region" description="Low complexity" evidence="2">
    <location>
        <begin position="261"/>
        <end position="276"/>
    </location>
</feature>
<evidence type="ECO:0000313" key="5">
    <source>
        <dbReference type="Proteomes" id="UP001210211"/>
    </source>
</evidence>
<dbReference type="Gene3D" id="4.10.60.10">
    <property type="entry name" value="Zinc finger, CCHC-type"/>
    <property type="match status" value="1"/>
</dbReference>
<dbReference type="PROSITE" id="PS50158">
    <property type="entry name" value="ZF_CCHC"/>
    <property type="match status" value="1"/>
</dbReference>
<dbReference type="InterPro" id="IPR036875">
    <property type="entry name" value="Znf_CCHC_sf"/>
</dbReference>
<evidence type="ECO:0000259" key="3">
    <source>
        <dbReference type="PROSITE" id="PS50158"/>
    </source>
</evidence>
<keyword evidence="1" id="KW-0863">Zinc-finger</keyword>
<gene>
    <name evidence="4" type="ORF">LUZ61_001691</name>
</gene>
<accession>A0AAD5ZHQ0</accession>
<feature type="compositionally biased region" description="Basic residues" evidence="2">
    <location>
        <begin position="1"/>
        <end position="13"/>
    </location>
</feature>
<name>A0AAD5ZHQ0_9POAL</name>
<keyword evidence="1" id="KW-0862">Zinc</keyword>
<dbReference type="Proteomes" id="UP001210211">
    <property type="component" value="Unassembled WGS sequence"/>
</dbReference>
<evidence type="ECO:0000256" key="1">
    <source>
        <dbReference type="PROSITE-ProRule" id="PRU00047"/>
    </source>
</evidence>
<feature type="domain" description="CCHC-type" evidence="3">
    <location>
        <begin position="303"/>
        <end position="318"/>
    </location>
</feature>
<dbReference type="SMART" id="SM00343">
    <property type="entry name" value="ZnF_C2HC"/>
    <property type="match status" value="1"/>
</dbReference>
<evidence type="ECO:0000313" key="4">
    <source>
        <dbReference type="EMBL" id="KAJ3697986.1"/>
    </source>
</evidence>
<organism evidence="4 5">
    <name type="scientific">Rhynchospora tenuis</name>
    <dbReference type="NCBI Taxonomy" id="198213"/>
    <lineage>
        <taxon>Eukaryota</taxon>
        <taxon>Viridiplantae</taxon>
        <taxon>Streptophyta</taxon>
        <taxon>Embryophyta</taxon>
        <taxon>Tracheophyta</taxon>
        <taxon>Spermatophyta</taxon>
        <taxon>Magnoliopsida</taxon>
        <taxon>Liliopsida</taxon>
        <taxon>Poales</taxon>
        <taxon>Cyperaceae</taxon>
        <taxon>Cyperoideae</taxon>
        <taxon>Rhynchosporeae</taxon>
        <taxon>Rhynchospora</taxon>
    </lineage>
</organism>
<protein>
    <recommendedName>
        <fullName evidence="3">CCHC-type domain-containing protein</fullName>
    </recommendedName>
</protein>
<keyword evidence="5" id="KW-1185">Reference proteome</keyword>
<keyword evidence="1" id="KW-0479">Metal-binding</keyword>
<sequence length="371" mass="42542">MENARGRRGRRGGRQVQEPEIVELEDREVDRLLQAYERGRRVADRADQGPRDRDDATFRKFEAFAPLGPPKFDGESGFKAAEEWLAAMKSRLEVCQAPPEQQVSLVTYYLENAVRFWWEGVKRIYEGDVARISWAWFEERYEQRFMGAVHKEAMRTKFVTLKQMGRTVAEYNNQFLSLSQYAPDIANDAYRQRRQYLDGHDLDIAMAVDNKANQGLQELMDAAEQIDVYQKRKVQFRINQSRNVRRKGTMVPGRGTPMTQVTRPVRSPLPSSVRPTQPTSANWCRRCQLPHPESQCWHINRACFICDNTDHWARDCPKYMSTYPQKGTTSGVNVGRGRGTPSRGRGVARGGSTQRGPVVHAIEAVDEPTSE</sequence>
<evidence type="ECO:0000256" key="2">
    <source>
        <dbReference type="SAM" id="MobiDB-lite"/>
    </source>
</evidence>
<comment type="caution">
    <text evidence="4">The sequence shown here is derived from an EMBL/GenBank/DDBJ whole genome shotgun (WGS) entry which is preliminary data.</text>
</comment>
<proteinExistence type="predicted"/>
<dbReference type="InterPro" id="IPR005162">
    <property type="entry name" value="Retrotrans_gag_dom"/>
</dbReference>